<keyword evidence="6 7" id="KW-0472">Membrane</keyword>
<feature type="domain" description="Sulfatase N-terminal" evidence="8">
    <location>
        <begin position="252"/>
        <end position="518"/>
    </location>
</feature>
<dbReference type="CDD" id="cd16015">
    <property type="entry name" value="LTA_synthase"/>
    <property type="match status" value="1"/>
</dbReference>
<dbReference type="InterPro" id="IPR050448">
    <property type="entry name" value="OpgB/LTA_synthase_biosynth"/>
</dbReference>
<comment type="pathway">
    <text evidence="2">Cell wall biogenesis; lipoteichoic acid biosynthesis.</text>
</comment>
<feature type="transmembrane region" description="Helical" evidence="7">
    <location>
        <begin position="155"/>
        <end position="173"/>
    </location>
</feature>
<feature type="transmembrane region" description="Helical" evidence="7">
    <location>
        <begin position="53"/>
        <end position="72"/>
    </location>
</feature>
<dbReference type="GO" id="GO:0005886">
    <property type="term" value="C:plasma membrane"/>
    <property type="evidence" value="ECO:0007669"/>
    <property type="project" value="UniProtKB-SubCell"/>
</dbReference>
<keyword evidence="3" id="KW-1003">Cell membrane</keyword>
<organism evidence="9 10">
    <name type="scientific">Paenibacillus pasadenensis</name>
    <dbReference type="NCBI Taxonomy" id="217090"/>
    <lineage>
        <taxon>Bacteria</taxon>
        <taxon>Bacillati</taxon>
        <taxon>Bacillota</taxon>
        <taxon>Bacilli</taxon>
        <taxon>Bacillales</taxon>
        <taxon>Paenibacillaceae</taxon>
        <taxon>Paenibacillus</taxon>
    </lineage>
</organism>
<dbReference type="Pfam" id="PF00884">
    <property type="entry name" value="Sulfatase"/>
    <property type="match status" value="1"/>
</dbReference>
<feature type="transmembrane region" description="Helical" evidence="7">
    <location>
        <begin position="125"/>
        <end position="146"/>
    </location>
</feature>
<evidence type="ECO:0000256" key="5">
    <source>
        <dbReference type="ARBA" id="ARBA00022989"/>
    </source>
</evidence>
<dbReference type="PANTHER" id="PTHR47371">
    <property type="entry name" value="LIPOTEICHOIC ACID SYNTHASE"/>
    <property type="match status" value="1"/>
</dbReference>
<reference evidence="9 10" key="1">
    <citation type="submission" date="2017-05" db="EMBL/GenBank/DDBJ databases">
        <title>Functional genome analysis of Paenibacillus pasadenensis strain R16: insights on endophytic life style and antifungal activity.</title>
        <authorList>
            <person name="Passera A."/>
            <person name="Marcolungo L."/>
            <person name="Casati P."/>
            <person name="Brasca M."/>
            <person name="Quaglino F."/>
            <person name="Delledonne M."/>
        </authorList>
    </citation>
    <scope>NUCLEOTIDE SEQUENCE [LARGE SCALE GENOMIC DNA]</scope>
    <source>
        <strain evidence="9 10">R16</strain>
    </source>
</reference>
<dbReference type="Gene3D" id="3.40.720.10">
    <property type="entry name" value="Alkaline Phosphatase, subunit A"/>
    <property type="match status" value="1"/>
</dbReference>
<keyword evidence="10" id="KW-1185">Reference proteome</keyword>
<evidence type="ECO:0000313" key="9">
    <source>
        <dbReference type="EMBL" id="PLT46331.1"/>
    </source>
</evidence>
<dbReference type="InterPro" id="IPR017850">
    <property type="entry name" value="Alkaline_phosphatase_core_sf"/>
</dbReference>
<evidence type="ECO:0000256" key="3">
    <source>
        <dbReference type="ARBA" id="ARBA00022475"/>
    </source>
</evidence>
<accession>A0A2N5N7K4</accession>
<protein>
    <submittedName>
        <fullName evidence="9">Cyclic beta-1,2-glucan modification transmembrane protein</fullName>
    </submittedName>
</protein>
<sequence>MRMKSKFRRSIRYLSTLLGLYGFGMIIHFYIQASALGFDAGAAWDWAAGQLPMFFWGSTFFFFLLCGAAALFRNVYGGSLLVGAVAGLTGLAVYEKMKATGEPLFPWDLMQLKNMSEMVSMADGLFSPVVLILTALVLAGLGWLTFKLPKLRFPLVLRVALAAASITAVALFVQTAGGKYPALLDKLSYQNIFWDQKANYRYNGFVLAFASNLNQTLIDEPEGYGREAVEAIAERYGSLPEAPPAASPSEPPNIVFVMNEALFDATRLTEYKLAEDPLPFWHGAQQSRPSGYVLSPEFGGSTANVEFEALTGLSMSLLHDGAVPFQQNLTKQTDLPSVVSILKSRGYDALALHPYDKTFYSRNQVYPMLGFERFIGQDDMKNREWLGSRSYLSDMAAMKEAAQELEKADGKPLFLHLVTMQNHYPYTNKEIHGGNSIEAEGVDPALKDQLETYVEGIKQTDGALRYLNEAIQKLDRPTLVVLWGDHLPGLPAKIYEDAGWTDERLRHETPLLLLANYELGREPLGTISPSFAGPLALRYAGLPQPAFYKLLEAVRQQLPGLGKKVTLGAGGAALDKAALTEEQQRLLDDYRMIQFDLLEGQGYAKELLFGEGS</sequence>
<feature type="transmembrane region" description="Helical" evidence="7">
    <location>
        <begin position="12"/>
        <end position="33"/>
    </location>
</feature>
<comment type="caution">
    <text evidence="9">The sequence shown here is derived from an EMBL/GenBank/DDBJ whole genome shotgun (WGS) entry which is preliminary data.</text>
</comment>
<gene>
    <name evidence="9" type="ORF">B8V81_4762</name>
</gene>
<comment type="subcellular location">
    <subcellularLocation>
        <location evidence="1">Cell membrane</location>
        <topology evidence="1">Multi-pass membrane protein</topology>
    </subcellularLocation>
</comment>
<evidence type="ECO:0000256" key="2">
    <source>
        <dbReference type="ARBA" id="ARBA00004936"/>
    </source>
</evidence>
<keyword evidence="5 7" id="KW-1133">Transmembrane helix</keyword>
<evidence type="ECO:0000256" key="6">
    <source>
        <dbReference type="ARBA" id="ARBA00023136"/>
    </source>
</evidence>
<keyword evidence="4 7" id="KW-0812">Transmembrane</keyword>
<dbReference type="SUPFAM" id="SSF53649">
    <property type="entry name" value="Alkaline phosphatase-like"/>
    <property type="match status" value="1"/>
</dbReference>
<name>A0A2N5N7K4_9BACL</name>
<evidence type="ECO:0000256" key="1">
    <source>
        <dbReference type="ARBA" id="ARBA00004651"/>
    </source>
</evidence>
<feature type="transmembrane region" description="Helical" evidence="7">
    <location>
        <begin position="79"/>
        <end position="97"/>
    </location>
</feature>
<dbReference type="InterPro" id="IPR000917">
    <property type="entry name" value="Sulfatase_N"/>
</dbReference>
<evidence type="ECO:0000256" key="4">
    <source>
        <dbReference type="ARBA" id="ARBA00022692"/>
    </source>
</evidence>
<dbReference type="Proteomes" id="UP000234789">
    <property type="component" value="Unassembled WGS sequence"/>
</dbReference>
<dbReference type="EMBL" id="NFEZ01000004">
    <property type="protein sequence ID" value="PLT46331.1"/>
    <property type="molecule type" value="Genomic_DNA"/>
</dbReference>
<proteinExistence type="predicted"/>
<evidence type="ECO:0000256" key="7">
    <source>
        <dbReference type="SAM" id="Phobius"/>
    </source>
</evidence>
<evidence type="ECO:0000313" key="10">
    <source>
        <dbReference type="Proteomes" id="UP000234789"/>
    </source>
</evidence>
<evidence type="ECO:0000259" key="8">
    <source>
        <dbReference type="Pfam" id="PF00884"/>
    </source>
</evidence>
<dbReference type="AlphaFoldDB" id="A0A2N5N7K4"/>
<dbReference type="PANTHER" id="PTHR47371:SF3">
    <property type="entry name" value="PHOSPHOGLYCEROL TRANSFERASE I"/>
    <property type="match status" value="1"/>
</dbReference>